<dbReference type="AlphaFoldDB" id="A0A940S505"/>
<evidence type="ECO:0000256" key="2">
    <source>
        <dbReference type="ARBA" id="ARBA00022679"/>
    </source>
</evidence>
<evidence type="ECO:0000313" key="6">
    <source>
        <dbReference type="Proteomes" id="UP000675940"/>
    </source>
</evidence>
<reference evidence="5" key="1">
    <citation type="submission" date="2021-03" db="EMBL/GenBank/DDBJ databases">
        <title>Sagittula salina sp. nov. strain M10.9X isolated from the marine waste.</title>
        <authorList>
            <person name="Satari L."/>
            <person name="Molina-Menor E."/>
            <person name="Vidal-Verdu A."/>
            <person name="Pascual J."/>
            <person name="Pereto J."/>
            <person name="Porcar M."/>
        </authorList>
    </citation>
    <scope>NUCLEOTIDE SEQUENCE</scope>
    <source>
        <strain evidence="5">M10.9X</strain>
    </source>
</reference>
<dbReference type="Pfam" id="PF05063">
    <property type="entry name" value="MT-A70"/>
    <property type="match status" value="1"/>
</dbReference>
<evidence type="ECO:0000313" key="5">
    <source>
        <dbReference type="EMBL" id="MBP0484654.1"/>
    </source>
</evidence>
<dbReference type="EMBL" id="JAGISH010000015">
    <property type="protein sequence ID" value="MBP0484654.1"/>
    <property type="molecule type" value="Genomic_DNA"/>
</dbReference>
<dbReference type="PANTHER" id="PTHR12829">
    <property type="entry name" value="N6-ADENOSINE-METHYLTRANSFERASE"/>
    <property type="match status" value="1"/>
</dbReference>
<evidence type="ECO:0000256" key="4">
    <source>
        <dbReference type="PROSITE-ProRule" id="PRU00489"/>
    </source>
</evidence>
<keyword evidence="1 5" id="KW-0489">Methyltransferase</keyword>
<proteinExistence type="inferred from homology"/>
<evidence type="ECO:0000256" key="1">
    <source>
        <dbReference type="ARBA" id="ARBA00022603"/>
    </source>
</evidence>
<accession>A0A940S505</accession>
<evidence type="ECO:0000256" key="3">
    <source>
        <dbReference type="ARBA" id="ARBA00022691"/>
    </source>
</evidence>
<dbReference type="PANTHER" id="PTHR12829:SF7">
    <property type="entry name" value="N6-ADENOSINE-METHYLTRANSFERASE CATALYTIC SUBUNIT"/>
    <property type="match status" value="1"/>
</dbReference>
<dbReference type="RefSeq" id="WP_209363194.1">
    <property type="nucleotide sequence ID" value="NZ_JAGISH010000015.1"/>
</dbReference>
<dbReference type="PROSITE" id="PS51143">
    <property type="entry name" value="MT_A70"/>
    <property type="match status" value="1"/>
</dbReference>
<dbReference type="Proteomes" id="UP000675940">
    <property type="component" value="Unassembled WGS sequence"/>
</dbReference>
<keyword evidence="6" id="KW-1185">Reference proteome</keyword>
<dbReference type="InterPro" id="IPR007757">
    <property type="entry name" value="MT-A70-like"/>
</dbReference>
<name>A0A940S505_9RHOB</name>
<dbReference type="GO" id="GO:0008168">
    <property type="term" value="F:methyltransferase activity"/>
    <property type="evidence" value="ECO:0007669"/>
    <property type="project" value="UniProtKB-KW"/>
</dbReference>
<keyword evidence="3" id="KW-0949">S-adenosyl-L-methionine</keyword>
<protein>
    <submittedName>
        <fullName evidence="5">DNA methyltransferase</fullName>
    </submittedName>
</protein>
<sequence length="202" mass="22663">MTRDLGEIAKAWLQDRPYGGFNLMMVDPPWKFENYGEPGKKSPEAHYTCEDIEWVRGLPVGDLAGPNCLLLLWATGPMVPQQLTCLNAWGFQYCTMAWWSKKTVHGKQSFGQGHVLRNAGEPILVGKRGRVKTTRSTRNTWEGLARGHSRKPEEAYAAAHALMPEGREGEGFMTPIRADVFARQRRPGWTAFGNEIDKFAAA</sequence>
<gene>
    <name evidence="5" type="ORF">J5474_19455</name>
</gene>
<keyword evidence="2" id="KW-0808">Transferase</keyword>
<dbReference type="GO" id="GO:0032259">
    <property type="term" value="P:methylation"/>
    <property type="evidence" value="ECO:0007669"/>
    <property type="project" value="UniProtKB-KW"/>
</dbReference>
<dbReference type="SUPFAM" id="SSF53335">
    <property type="entry name" value="S-adenosyl-L-methionine-dependent methyltransferases"/>
    <property type="match status" value="1"/>
</dbReference>
<comment type="similarity">
    <text evidence="4">Belongs to the MT-A70-like family.</text>
</comment>
<comment type="caution">
    <text evidence="5">The sequence shown here is derived from an EMBL/GenBank/DDBJ whole genome shotgun (WGS) entry which is preliminary data.</text>
</comment>
<organism evidence="5 6">
    <name type="scientific">Sagittula salina</name>
    <dbReference type="NCBI Taxonomy" id="2820268"/>
    <lineage>
        <taxon>Bacteria</taxon>
        <taxon>Pseudomonadati</taxon>
        <taxon>Pseudomonadota</taxon>
        <taxon>Alphaproteobacteria</taxon>
        <taxon>Rhodobacterales</taxon>
        <taxon>Roseobacteraceae</taxon>
        <taxon>Sagittula</taxon>
    </lineage>
</organism>
<dbReference type="InterPro" id="IPR029063">
    <property type="entry name" value="SAM-dependent_MTases_sf"/>
</dbReference>